<gene>
    <name evidence="2" type="primary">LOC141381829</name>
</gene>
<dbReference type="Proteomes" id="UP000000437">
    <property type="component" value="Chromosome 4"/>
</dbReference>
<reference evidence="2" key="1">
    <citation type="submission" date="2025-08" db="UniProtKB">
        <authorList>
            <consortium name="RefSeq"/>
        </authorList>
    </citation>
    <scope>IDENTIFICATION</scope>
    <source>
        <strain evidence="2">Tuebingen</strain>
        <tissue evidence="2">Fibroblasts and whole tissue</tissue>
    </source>
</reference>
<proteinExistence type="predicted"/>
<keyword evidence="1" id="KW-1185">Reference proteome</keyword>
<evidence type="ECO:0000313" key="2">
    <source>
        <dbReference type="RefSeq" id="XP_073804996.1"/>
    </source>
</evidence>
<accession>A0AC58JEU0</accession>
<dbReference type="RefSeq" id="XP_073804996.1">
    <property type="nucleotide sequence ID" value="XM_073948895.1"/>
</dbReference>
<organism evidence="1 2">
    <name type="scientific">Danio rerio</name>
    <name type="common">Zebrafish</name>
    <name type="synonym">Brachydanio rerio</name>
    <dbReference type="NCBI Taxonomy" id="7955"/>
    <lineage>
        <taxon>Eukaryota</taxon>
        <taxon>Metazoa</taxon>
        <taxon>Chordata</taxon>
        <taxon>Craniata</taxon>
        <taxon>Vertebrata</taxon>
        <taxon>Euteleostomi</taxon>
        <taxon>Actinopterygii</taxon>
        <taxon>Neopterygii</taxon>
        <taxon>Teleostei</taxon>
        <taxon>Ostariophysi</taxon>
        <taxon>Cypriniformes</taxon>
        <taxon>Danionidae</taxon>
        <taxon>Danioninae</taxon>
        <taxon>Danio</taxon>
    </lineage>
</organism>
<sequence>MASKSCFPYFRAEPIIVQCIGHRTTASSVDFSIKDGQICKGAQRIVHLSVVANNEKTYMVPWNSPEAPFQEGLTYVIKNYTTSCKYGQDRLFISAKSTIFRTAPLDLAESVTNAALQILHPPSIHLTGGEHDLYTRGGYLTLKGTIKNLQVPRMAMVQSSEVPILDFVLQCGQNTFDVSLWRDTALEELQLNSEVTVTHLKAVVRRDGSRKLNSSAYTRIEIADQGQTAKNIKVIGLHESDEELTLLLEDFSELKASAKLFELSGDELISQLPFIAEVTEQLGKVIEIKRLIFNEV</sequence>
<name>A0AC58JEU0_DANRE</name>
<protein>
    <submittedName>
        <fullName evidence="2">Uncharacterized protein</fullName>
    </submittedName>
</protein>
<evidence type="ECO:0000313" key="1">
    <source>
        <dbReference type="Proteomes" id="UP000000437"/>
    </source>
</evidence>